<gene>
    <name evidence="3" type="ORF">K491DRAFT_696082</name>
</gene>
<feature type="transmembrane region" description="Helical" evidence="2">
    <location>
        <begin position="253"/>
        <end position="279"/>
    </location>
</feature>
<organism evidence="3 4">
    <name type="scientific">Lophiostoma macrostomum CBS 122681</name>
    <dbReference type="NCBI Taxonomy" id="1314788"/>
    <lineage>
        <taxon>Eukaryota</taxon>
        <taxon>Fungi</taxon>
        <taxon>Dikarya</taxon>
        <taxon>Ascomycota</taxon>
        <taxon>Pezizomycotina</taxon>
        <taxon>Dothideomycetes</taxon>
        <taxon>Pleosporomycetidae</taxon>
        <taxon>Pleosporales</taxon>
        <taxon>Lophiostomataceae</taxon>
        <taxon>Lophiostoma</taxon>
    </lineage>
</organism>
<feature type="transmembrane region" description="Helical" evidence="2">
    <location>
        <begin position="579"/>
        <end position="604"/>
    </location>
</feature>
<dbReference type="OrthoDB" id="3596604at2759"/>
<sequence length="688" mass="77125">MEPNLLSPTSAKPPQGFGAQVIRTDTDETATENESYGTRAGRRDSDQHAPDSPPAPYDPPDGSRNAGDIAMQQLDEPPYSTGGADSPSLKKGDYGSLSNFQYDSDNRSLISTAKRYDHQESRKFLFKTGMYRFSITLMFCILIGLSLKAYEGFRHPIVISRNDVRIFNALMLGLSLGLGLNLASSLKRYAVILRWSLLTKRYVSLEVFDLILGLETLTKVGKLLVISLPGIRKVRFLRKLPWFREARDDGTRFTWIVCLLWILVNIGAQVLVAALSLFWPVDPSDSTPLLTYGNVSVSDLVNWKVDAQDASWNGSAMEAAWNYGTEASMYPVFQLNDTQDDLSSLAGTPLYHGNGYYEYRFLNRNPDHAYTNYLVSTRSVRAKATCVQATTKGDVVDVGDDPLYVEGQLDGESDWTHYLLPQVTTGSISWIGAMYEYCGPRCTNFTVFQDSDDDKIKHNSLFLCNSTLSDVTGGEEDFTSTSNEDKKHLYGTDDFARIASGSIAWTGYISNSWYDRSSRSYLRGSKWSPYKEVTKEEVEDMLARFTIGSIAAFDDHGTFYTVQNQYTKPVQGQQLTVDWAWVLGLLGGIVVIQAAALVALLAFANKSIIRDESFFSLAMLLSPVVNRIGREGMNLSGDEIKTHPKLLWKRIRYDYREGQNGEPNQVDIFFEGKDMWESRRSWASGVYS</sequence>
<protein>
    <submittedName>
        <fullName evidence="3">Uncharacterized protein</fullName>
    </submittedName>
</protein>
<feature type="transmembrane region" description="Helical" evidence="2">
    <location>
        <begin position="124"/>
        <end position="146"/>
    </location>
</feature>
<evidence type="ECO:0000256" key="1">
    <source>
        <dbReference type="SAM" id="MobiDB-lite"/>
    </source>
</evidence>
<dbReference type="Proteomes" id="UP000799324">
    <property type="component" value="Unassembled WGS sequence"/>
</dbReference>
<keyword evidence="2" id="KW-0812">Transmembrane</keyword>
<keyword evidence="2" id="KW-1133">Transmembrane helix</keyword>
<dbReference type="AlphaFoldDB" id="A0A6A6T069"/>
<name>A0A6A6T069_9PLEO</name>
<reference evidence="3" key="1">
    <citation type="journal article" date="2020" name="Stud. Mycol.">
        <title>101 Dothideomycetes genomes: a test case for predicting lifestyles and emergence of pathogens.</title>
        <authorList>
            <person name="Haridas S."/>
            <person name="Albert R."/>
            <person name="Binder M."/>
            <person name="Bloem J."/>
            <person name="Labutti K."/>
            <person name="Salamov A."/>
            <person name="Andreopoulos B."/>
            <person name="Baker S."/>
            <person name="Barry K."/>
            <person name="Bills G."/>
            <person name="Bluhm B."/>
            <person name="Cannon C."/>
            <person name="Castanera R."/>
            <person name="Culley D."/>
            <person name="Daum C."/>
            <person name="Ezra D."/>
            <person name="Gonzalez J."/>
            <person name="Henrissat B."/>
            <person name="Kuo A."/>
            <person name="Liang C."/>
            <person name="Lipzen A."/>
            <person name="Lutzoni F."/>
            <person name="Magnuson J."/>
            <person name="Mondo S."/>
            <person name="Nolan M."/>
            <person name="Ohm R."/>
            <person name="Pangilinan J."/>
            <person name="Park H.-J."/>
            <person name="Ramirez L."/>
            <person name="Alfaro M."/>
            <person name="Sun H."/>
            <person name="Tritt A."/>
            <person name="Yoshinaga Y."/>
            <person name="Zwiers L.-H."/>
            <person name="Turgeon B."/>
            <person name="Goodwin S."/>
            <person name="Spatafora J."/>
            <person name="Crous P."/>
            <person name="Grigoriev I."/>
        </authorList>
    </citation>
    <scope>NUCLEOTIDE SEQUENCE</scope>
    <source>
        <strain evidence="3">CBS 122681</strain>
    </source>
</reference>
<keyword evidence="2" id="KW-0472">Membrane</keyword>
<keyword evidence="4" id="KW-1185">Reference proteome</keyword>
<accession>A0A6A6T069</accession>
<feature type="region of interest" description="Disordered" evidence="1">
    <location>
        <begin position="1"/>
        <end position="68"/>
    </location>
</feature>
<evidence type="ECO:0000313" key="3">
    <source>
        <dbReference type="EMBL" id="KAF2651934.1"/>
    </source>
</evidence>
<feature type="compositionally biased region" description="Polar residues" evidence="1">
    <location>
        <begin position="1"/>
        <end position="12"/>
    </location>
</feature>
<feature type="transmembrane region" description="Helical" evidence="2">
    <location>
        <begin position="166"/>
        <end position="186"/>
    </location>
</feature>
<proteinExistence type="predicted"/>
<dbReference type="EMBL" id="MU004414">
    <property type="protein sequence ID" value="KAF2651934.1"/>
    <property type="molecule type" value="Genomic_DNA"/>
</dbReference>
<evidence type="ECO:0000256" key="2">
    <source>
        <dbReference type="SAM" id="Phobius"/>
    </source>
</evidence>
<evidence type="ECO:0000313" key="4">
    <source>
        <dbReference type="Proteomes" id="UP000799324"/>
    </source>
</evidence>